<keyword evidence="3" id="KW-0963">Cytoplasm</keyword>
<organism evidence="8 9">
    <name type="scientific">Orchesella cincta</name>
    <name type="common">Springtail</name>
    <name type="synonym">Podura cincta</name>
    <dbReference type="NCBI Taxonomy" id="48709"/>
    <lineage>
        <taxon>Eukaryota</taxon>
        <taxon>Metazoa</taxon>
        <taxon>Ecdysozoa</taxon>
        <taxon>Arthropoda</taxon>
        <taxon>Hexapoda</taxon>
        <taxon>Collembola</taxon>
        <taxon>Entomobryomorpha</taxon>
        <taxon>Entomobryoidea</taxon>
        <taxon>Orchesellidae</taxon>
        <taxon>Orchesellinae</taxon>
        <taxon>Orchesella</taxon>
    </lineage>
</organism>
<comment type="similarity">
    <text evidence="6">Belongs to the PIERCE1 family.</text>
</comment>
<name>A0A1D2MVH6_ORCCI</name>
<dbReference type="InterPro" id="IPR026507">
    <property type="entry name" value="PIRC1/2"/>
</dbReference>
<evidence type="ECO:0000313" key="8">
    <source>
        <dbReference type="EMBL" id="ODM96952.1"/>
    </source>
</evidence>
<accession>A0A1D2MVH6</accession>
<sequence length="216" mass="24827">MAEEFKEYFENSEPTFQNESNEADNLILSTPDGHVSKNPLERETDNEQVIIKPTRAKLLPKFPSYPSHGVIGTSEPAWMDIFYSSKNLQVKGTHDFRKQKFDFYETYEKDLENCKAVPTPLPGLANLWQNFNARQNASFEYQTDSSLPKRFRNPGLFQGYGCEKDEHPLFRTTSSAYGQFPPTTHDVPHKYHGLDTTFTVHLANTGMPRNRSLNIK</sequence>
<evidence type="ECO:0000256" key="7">
    <source>
        <dbReference type="SAM" id="MobiDB-lite"/>
    </source>
</evidence>
<dbReference type="EMBL" id="LJIJ01000485">
    <property type="protein sequence ID" value="ODM96952.1"/>
    <property type="molecule type" value="Genomic_DNA"/>
</dbReference>
<evidence type="ECO:0000256" key="5">
    <source>
        <dbReference type="ARBA" id="ARBA00023273"/>
    </source>
</evidence>
<comment type="caution">
    <text evidence="8">The sequence shown here is derived from an EMBL/GenBank/DDBJ whole genome shotgun (WGS) entry which is preliminary data.</text>
</comment>
<dbReference type="GO" id="GO:0035082">
    <property type="term" value="P:axoneme assembly"/>
    <property type="evidence" value="ECO:0007669"/>
    <property type="project" value="InterPro"/>
</dbReference>
<proteinExistence type="inferred from homology"/>
<dbReference type="PANTHER" id="PTHR20899:SF1">
    <property type="entry name" value="PIERCER OF MICROTUBULE WALL 1 PROTEIN"/>
    <property type="match status" value="1"/>
</dbReference>
<dbReference type="STRING" id="48709.A0A1D2MVH6"/>
<protein>
    <submittedName>
        <fullName evidence="8">Uncharacterized protein</fullName>
    </submittedName>
</protein>
<keyword evidence="5" id="KW-0966">Cell projection</keyword>
<evidence type="ECO:0000256" key="6">
    <source>
        <dbReference type="ARBA" id="ARBA00038014"/>
    </source>
</evidence>
<dbReference type="Proteomes" id="UP000094527">
    <property type="component" value="Unassembled WGS sequence"/>
</dbReference>
<evidence type="ECO:0000313" key="9">
    <source>
        <dbReference type="Proteomes" id="UP000094527"/>
    </source>
</evidence>
<dbReference type="GO" id="GO:0005879">
    <property type="term" value="C:axonemal microtubule"/>
    <property type="evidence" value="ECO:0007669"/>
    <property type="project" value="InterPro"/>
</dbReference>
<dbReference type="OMA" id="HLANTGM"/>
<feature type="region of interest" description="Disordered" evidence="7">
    <location>
        <begin position="1"/>
        <end position="21"/>
    </location>
</feature>
<keyword evidence="4" id="KW-0206">Cytoskeleton</keyword>
<dbReference type="OrthoDB" id="546383at2759"/>
<evidence type="ECO:0000256" key="2">
    <source>
        <dbReference type="ARBA" id="ARBA00004245"/>
    </source>
</evidence>
<comment type="subcellular location">
    <subcellularLocation>
        <location evidence="1">Cell projection</location>
        <location evidence="1">Cilium</location>
    </subcellularLocation>
    <subcellularLocation>
        <location evidence="2">Cytoplasm</location>
        <location evidence="2">Cytoskeleton</location>
    </subcellularLocation>
</comment>
<reference evidence="8 9" key="1">
    <citation type="journal article" date="2016" name="Genome Biol. Evol.">
        <title>Gene Family Evolution Reflects Adaptation to Soil Environmental Stressors in the Genome of the Collembolan Orchesella cincta.</title>
        <authorList>
            <person name="Faddeeva-Vakhrusheva A."/>
            <person name="Derks M.F."/>
            <person name="Anvar S.Y."/>
            <person name="Agamennone V."/>
            <person name="Suring W."/>
            <person name="Smit S."/>
            <person name="van Straalen N.M."/>
            <person name="Roelofs D."/>
        </authorList>
    </citation>
    <scope>NUCLEOTIDE SEQUENCE [LARGE SCALE GENOMIC DNA]</scope>
    <source>
        <tissue evidence="8">Mixed pool</tissue>
    </source>
</reference>
<gene>
    <name evidence="8" type="ORF">Ocin01_09731</name>
</gene>
<evidence type="ECO:0000256" key="4">
    <source>
        <dbReference type="ARBA" id="ARBA00023212"/>
    </source>
</evidence>
<evidence type="ECO:0000256" key="1">
    <source>
        <dbReference type="ARBA" id="ARBA00004138"/>
    </source>
</evidence>
<dbReference type="Pfam" id="PF14892">
    <property type="entry name" value="PIRC1_2"/>
    <property type="match status" value="1"/>
</dbReference>
<dbReference type="PANTHER" id="PTHR20899">
    <property type="entry name" value="PIERCE HOMOLOG"/>
    <property type="match status" value="1"/>
</dbReference>
<dbReference type="AlphaFoldDB" id="A0A1D2MVH6"/>
<evidence type="ECO:0000256" key="3">
    <source>
        <dbReference type="ARBA" id="ARBA00022490"/>
    </source>
</evidence>
<keyword evidence="9" id="KW-1185">Reference proteome</keyword>